<reference evidence="3" key="1">
    <citation type="submission" date="2011-08" db="EMBL/GenBank/DDBJ databases">
        <authorList>
            <person name="Rombauts S."/>
        </authorList>
    </citation>
    <scope>NUCLEOTIDE SEQUENCE</scope>
    <source>
        <strain evidence="3">London</strain>
    </source>
</reference>
<feature type="region of interest" description="Disordered" evidence="1">
    <location>
        <begin position="16"/>
        <end position="41"/>
    </location>
</feature>
<organism evidence="2 3">
    <name type="scientific">Tetranychus urticae</name>
    <name type="common">Two-spotted spider mite</name>
    <dbReference type="NCBI Taxonomy" id="32264"/>
    <lineage>
        <taxon>Eukaryota</taxon>
        <taxon>Metazoa</taxon>
        <taxon>Ecdysozoa</taxon>
        <taxon>Arthropoda</taxon>
        <taxon>Chelicerata</taxon>
        <taxon>Arachnida</taxon>
        <taxon>Acari</taxon>
        <taxon>Acariformes</taxon>
        <taxon>Trombidiformes</taxon>
        <taxon>Prostigmata</taxon>
        <taxon>Eleutherengona</taxon>
        <taxon>Raphignathae</taxon>
        <taxon>Tetranychoidea</taxon>
        <taxon>Tetranychidae</taxon>
        <taxon>Tetranychus</taxon>
    </lineage>
</organism>
<reference evidence="2" key="2">
    <citation type="submission" date="2016-04" db="UniProtKB">
        <authorList>
            <consortium name="EnsemblMetazoa"/>
        </authorList>
    </citation>
    <scope>IDENTIFICATION</scope>
</reference>
<dbReference type="EnsemblMetazoa" id="tetur02g00600.1">
    <property type="protein sequence ID" value="tetur02g00600.1"/>
    <property type="gene ID" value="tetur02g00600"/>
</dbReference>
<dbReference type="Proteomes" id="UP000015104">
    <property type="component" value="Unassembled WGS sequence"/>
</dbReference>
<dbReference type="AlphaFoldDB" id="A0A158P4D7"/>
<evidence type="ECO:0000313" key="2">
    <source>
        <dbReference type="EnsemblMetazoa" id="tetur02g00600.1"/>
    </source>
</evidence>
<proteinExistence type="predicted"/>
<evidence type="ECO:0000256" key="1">
    <source>
        <dbReference type="SAM" id="MobiDB-lite"/>
    </source>
</evidence>
<name>A0A158P4D7_TETUR</name>
<keyword evidence="3" id="KW-1185">Reference proteome</keyword>
<feature type="compositionally biased region" description="Basic and acidic residues" evidence="1">
    <location>
        <begin position="16"/>
        <end position="30"/>
    </location>
</feature>
<protein>
    <submittedName>
        <fullName evidence="2">Uncharacterized protein</fullName>
    </submittedName>
</protein>
<dbReference type="EMBL" id="CAEY01000777">
    <property type="status" value="NOT_ANNOTATED_CDS"/>
    <property type="molecule type" value="Genomic_DNA"/>
</dbReference>
<evidence type="ECO:0000313" key="3">
    <source>
        <dbReference type="Proteomes" id="UP000015104"/>
    </source>
</evidence>
<accession>A0A158P4D7</accession>
<sequence length="41" mass="4312">MIAVADITIVAKSRSGELRSAGEHKDDDGVKLLCSNGDEPL</sequence>